<reference evidence="1" key="1">
    <citation type="submission" date="2021-01" db="EMBL/GenBank/DDBJ databases">
        <authorList>
            <consortium name="Genoscope - CEA"/>
            <person name="William W."/>
        </authorList>
    </citation>
    <scope>NUCLEOTIDE SEQUENCE</scope>
</reference>
<dbReference type="AlphaFoldDB" id="A0A8S1RPZ4"/>
<evidence type="ECO:0000313" key="1">
    <source>
        <dbReference type="EMBL" id="CAD8129423.1"/>
    </source>
</evidence>
<evidence type="ECO:0000313" key="2">
    <source>
        <dbReference type="Proteomes" id="UP000692954"/>
    </source>
</evidence>
<proteinExistence type="predicted"/>
<sequence>MKKLVLINHEKIFLNNQFIWLVNLSNKEIQEVQDAAKQLQKNQTFLIQSIHHFKEIHNSANIMLETMNSLWVTQKSRRRLMKDFMEYYKALIKKRLPQSTERNRSNSMEVAKILKMQPQESDLIGRILQNKQELVVSHSKSQRSLLYIIKKLSEQIKRSFLYYQFQKLIYKLKYFIISSYQLLNYVTELFELNIPTATPLVLQFNNRSKYQNELYLENQKQIKSKISSRLSFSQIEYMKKIIKQLQSNIFVNTNKLRQMNNLNFQLCNNKNNLLQHMKMFYKTILDKEIFYIIFR</sequence>
<dbReference type="EMBL" id="CAJJDN010000222">
    <property type="protein sequence ID" value="CAD8129423.1"/>
    <property type="molecule type" value="Genomic_DNA"/>
</dbReference>
<dbReference type="Proteomes" id="UP000692954">
    <property type="component" value="Unassembled WGS sequence"/>
</dbReference>
<organism evidence="1 2">
    <name type="scientific">Paramecium sonneborni</name>
    <dbReference type="NCBI Taxonomy" id="65129"/>
    <lineage>
        <taxon>Eukaryota</taxon>
        <taxon>Sar</taxon>
        <taxon>Alveolata</taxon>
        <taxon>Ciliophora</taxon>
        <taxon>Intramacronucleata</taxon>
        <taxon>Oligohymenophorea</taxon>
        <taxon>Peniculida</taxon>
        <taxon>Parameciidae</taxon>
        <taxon>Paramecium</taxon>
    </lineage>
</organism>
<comment type="caution">
    <text evidence="1">The sequence shown here is derived from an EMBL/GenBank/DDBJ whole genome shotgun (WGS) entry which is preliminary data.</text>
</comment>
<protein>
    <submittedName>
        <fullName evidence="1">Uncharacterized protein</fullName>
    </submittedName>
</protein>
<name>A0A8S1RPZ4_9CILI</name>
<gene>
    <name evidence="1" type="ORF">PSON_ATCC_30995.1.T2220009</name>
</gene>
<keyword evidence="2" id="KW-1185">Reference proteome</keyword>
<accession>A0A8S1RPZ4</accession>
<dbReference type="OrthoDB" id="354304at2759"/>